<keyword evidence="2" id="KW-1185">Reference proteome</keyword>
<evidence type="ECO:0000313" key="1">
    <source>
        <dbReference type="EMBL" id="TCU59997.1"/>
    </source>
</evidence>
<reference evidence="1 2" key="1">
    <citation type="submission" date="2019-03" db="EMBL/GenBank/DDBJ databases">
        <title>Genomic Encyclopedia of Type Strains, Phase IV (KMG-IV): sequencing the most valuable type-strain genomes for metagenomic binning, comparative biology and taxonomic classification.</title>
        <authorList>
            <person name="Goeker M."/>
        </authorList>
    </citation>
    <scope>NUCLEOTIDE SEQUENCE [LARGE SCALE GENOMIC DNA]</scope>
    <source>
        <strain evidence="1 2">DSM 29481</strain>
    </source>
</reference>
<proteinExistence type="predicted"/>
<dbReference type="EMBL" id="SMBP01000009">
    <property type="protein sequence ID" value="TCU59997.1"/>
    <property type="molecule type" value="Genomic_DNA"/>
</dbReference>
<evidence type="ECO:0000313" key="2">
    <source>
        <dbReference type="Proteomes" id="UP000295773"/>
    </source>
</evidence>
<accession>A0A4R3TFU4</accession>
<gene>
    <name evidence="1" type="ORF">EDD61_10934</name>
</gene>
<name>A0A4R3TFU4_9FIRM</name>
<dbReference type="RefSeq" id="WP_008686791.1">
    <property type="nucleotide sequence ID" value="NZ_DBGCLA010000165.1"/>
</dbReference>
<sequence length="48" mass="5696">MNKYQEALDGLKENIENITGTRIETDEDFYGWIDTLQELVDKETPKKY</sequence>
<organism evidence="1 2">
    <name type="scientific">Longicatena caecimuris</name>
    <dbReference type="NCBI Taxonomy" id="1796635"/>
    <lineage>
        <taxon>Bacteria</taxon>
        <taxon>Bacillati</taxon>
        <taxon>Bacillota</taxon>
        <taxon>Erysipelotrichia</taxon>
        <taxon>Erysipelotrichales</taxon>
        <taxon>Erysipelotrichaceae</taxon>
        <taxon>Longicatena</taxon>
    </lineage>
</organism>
<dbReference type="Proteomes" id="UP000295773">
    <property type="component" value="Unassembled WGS sequence"/>
</dbReference>
<dbReference type="AlphaFoldDB" id="A0A4R3TFU4"/>
<protein>
    <submittedName>
        <fullName evidence="1">Uncharacterized protein</fullName>
    </submittedName>
</protein>
<comment type="caution">
    <text evidence="1">The sequence shown here is derived from an EMBL/GenBank/DDBJ whole genome shotgun (WGS) entry which is preliminary data.</text>
</comment>